<dbReference type="InterPro" id="IPR020532">
    <property type="entry name" value="Cycloeucalenol_cycloisomerase"/>
</dbReference>
<feature type="transmembrane region" description="Helical" evidence="1">
    <location>
        <begin position="133"/>
        <end position="152"/>
    </location>
</feature>
<feature type="transmembrane region" description="Helical" evidence="1">
    <location>
        <begin position="84"/>
        <end position="113"/>
    </location>
</feature>
<dbReference type="EMBL" id="CAJNJA010013037">
    <property type="protein sequence ID" value="CAE7311292.1"/>
    <property type="molecule type" value="Genomic_DNA"/>
</dbReference>
<dbReference type="OrthoDB" id="2111841at2759"/>
<feature type="transmembrane region" description="Helical" evidence="1">
    <location>
        <begin position="43"/>
        <end position="63"/>
    </location>
</feature>
<evidence type="ECO:0000256" key="1">
    <source>
        <dbReference type="SAM" id="Phobius"/>
    </source>
</evidence>
<dbReference type="AlphaFoldDB" id="A0A812NAP5"/>
<dbReference type="PANTHER" id="PTHR35136">
    <property type="entry name" value="CYCLOEUCALENOL CYCLOISOMERASE"/>
    <property type="match status" value="1"/>
</dbReference>
<evidence type="ECO:0000313" key="2">
    <source>
        <dbReference type="EMBL" id="CAE7311292.1"/>
    </source>
</evidence>
<dbReference type="PANTHER" id="PTHR35136:SF1">
    <property type="entry name" value="CYCLOEUCALENOL CYCLOISOMERASE"/>
    <property type="match status" value="1"/>
</dbReference>
<keyword evidence="1" id="KW-1133">Transmembrane helix</keyword>
<sequence length="169" mass="19260">MPLVQELTAKERCENWFLAYGLFWISCFAVIIACGIYENMNKWHYLLVTGGLAAPLCLQPFFLPSLTGEKDLPLLERHCTKANVWIAIYSFLGTSTSFFCVQVCVMAYCTAFLETFSISAFPYYTFDDRQQMYTVGSAFYALYLAVSFPMFARLDWKPGTGCCLLVALW</sequence>
<organism evidence="2 3">
    <name type="scientific">Symbiodinium necroappetens</name>
    <dbReference type="NCBI Taxonomy" id="1628268"/>
    <lineage>
        <taxon>Eukaryota</taxon>
        <taxon>Sar</taxon>
        <taxon>Alveolata</taxon>
        <taxon>Dinophyceae</taxon>
        <taxon>Suessiales</taxon>
        <taxon>Symbiodiniaceae</taxon>
        <taxon>Symbiodinium</taxon>
    </lineage>
</organism>
<keyword evidence="1" id="KW-0472">Membrane</keyword>
<reference evidence="2" key="1">
    <citation type="submission" date="2021-02" db="EMBL/GenBank/DDBJ databases">
        <authorList>
            <person name="Dougan E. K."/>
            <person name="Rhodes N."/>
            <person name="Thang M."/>
            <person name="Chan C."/>
        </authorList>
    </citation>
    <scope>NUCLEOTIDE SEQUENCE</scope>
</reference>
<keyword evidence="3" id="KW-1185">Reference proteome</keyword>
<dbReference type="GO" id="GO:0047793">
    <property type="term" value="F:cycloeucalenol cycloisomerase activity"/>
    <property type="evidence" value="ECO:0007669"/>
    <property type="project" value="InterPro"/>
</dbReference>
<evidence type="ECO:0000313" key="3">
    <source>
        <dbReference type="Proteomes" id="UP000601435"/>
    </source>
</evidence>
<feature type="transmembrane region" description="Helical" evidence="1">
    <location>
        <begin position="17"/>
        <end position="37"/>
    </location>
</feature>
<protein>
    <submittedName>
        <fullName evidence="2">CPI1 protein</fullName>
    </submittedName>
</protein>
<keyword evidence="1" id="KW-0812">Transmembrane</keyword>
<proteinExistence type="predicted"/>
<name>A0A812NAP5_9DINO</name>
<comment type="caution">
    <text evidence="2">The sequence shown here is derived from an EMBL/GenBank/DDBJ whole genome shotgun (WGS) entry which is preliminary data.</text>
</comment>
<dbReference type="Proteomes" id="UP000601435">
    <property type="component" value="Unassembled WGS sequence"/>
</dbReference>
<accession>A0A812NAP5</accession>
<gene>
    <name evidence="2" type="primary">CPI1</name>
    <name evidence="2" type="ORF">SNEC2469_LOCUS7744</name>
</gene>